<feature type="signal peptide" evidence="2">
    <location>
        <begin position="1"/>
        <end position="20"/>
    </location>
</feature>
<protein>
    <recommendedName>
        <fullName evidence="5">DUF4398 domain-containing protein</fullName>
    </recommendedName>
</protein>
<evidence type="ECO:0000256" key="2">
    <source>
        <dbReference type="SAM" id="SignalP"/>
    </source>
</evidence>
<comment type="caution">
    <text evidence="3">The sequence shown here is derived from an EMBL/GenBank/DDBJ whole genome shotgun (WGS) entry which is preliminary data.</text>
</comment>
<proteinExistence type="predicted"/>
<feature type="chain" id="PRO_5047528790" description="DUF4398 domain-containing protein" evidence="2">
    <location>
        <begin position="21"/>
        <end position="72"/>
    </location>
</feature>
<keyword evidence="4" id="KW-1185">Reference proteome</keyword>
<feature type="compositionally biased region" description="Low complexity" evidence="1">
    <location>
        <begin position="26"/>
        <end position="42"/>
    </location>
</feature>
<evidence type="ECO:0008006" key="5">
    <source>
        <dbReference type="Google" id="ProtNLM"/>
    </source>
</evidence>
<dbReference type="Proteomes" id="UP001165270">
    <property type="component" value="Unassembled WGS sequence"/>
</dbReference>
<reference evidence="3" key="1">
    <citation type="submission" date="2022-03" db="EMBL/GenBank/DDBJ databases">
        <title>Streptomyces 7R015 and 7R016 isolated from Barleria lupulina in Thailand.</title>
        <authorList>
            <person name="Kanchanasin P."/>
            <person name="Phongsopitanun W."/>
            <person name="Tanasupawat S."/>
        </authorList>
    </citation>
    <scope>NUCLEOTIDE SEQUENCE</scope>
    <source>
        <strain evidence="3">7R016</strain>
    </source>
</reference>
<sequence length="72" mass="7168">MRARAAAATTLLAVTLLAGCAGEHGSTATTPSSSVTPSTSPSGYADMEKKVAAAESALAQADKDAARDDTDR</sequence>
<dbReference type="PROSITE" id="PS51257">
    <property type="entry name" value="PROKAR_LIPOPROTEIN"/>
    <property type="match status" value="1"/>
</dbReference>
<accession>A0ABS9XMI4</accession>
<feature type="region of interest" description="Disordered" evidence="1">
    <location>
        <begin position="22"/>
        <end position="44"/>
    </location>
</feature>
<dbReference type="RefSeq" id="WP_242711472.1">
    <property type="nucleotide sequence ID" value="NZ_JALDAX010000010.1"/>
</dbReference>
<keyword evidence="2" id="KW-0732">Signal</keyword>
<organism evidence="3 4">
    <name type="scientific">Streptomyces spinosisporus</name>
    <dbReference type="NCBI Taxonomy" id="2927582"/>
    <lineage>
        <taxon>Bacteria</taxon>
        <taxon>Bacillati</taxon>
        <taxon>Actinomycetota</taxon>
        <taxon>Actinomycetes</taxon>
        <taxon>Kitasatosporales</taxon>
        <taxon>Streptomycetaceae</taxon>
        <taxon>Streptomyces</taxon>
    </lineage>
</organism>
<dbReference type="EMBL" id="JALDAX010000010">
    <property type="protein sequence ID" value="MCI3243205.1"/>
    <property type="molecule type" value="Genomic_DNA"/>
</dbReference>
<evidence type="ECO:0000313" key="4">
    <source>
        <dbReference type="Proteomes" id="UP001165270"/>
    </source>
</evidence>
<evidence type="ECO:0000256" key="1">
    <source>
        <dbReference type="SAM" id="MobiDB-lite"/>
    </source>
</evidence>
<gene>
    <name evidence="3" type="ORF">MQN93_26115</name>
</gene>
<name>A0ABS9XMI4_9ACTN</name>
<evidence type="ECO:0000313" key="3">
    <source>
        <dbReference type="EMBL" id="MCI3243205.1"/>
    </source>
</evidence>